<evidence type="ECO:0000256" key="1">
    <source>
        <dbReference type="ARBA" id="ARBA00023015"/>
    </source>
</evidence>
<evidence type="ECO:0000256" key="2">
    <source>
        <dbReference type="ARBA" id="ARBA00023163"/>
    </source>
</evidence>
<evidence type="ECO:0000259" key="4">
    <source>
        <dbReference type="Pfam" id="PF24278"/>
    </source>
</evidence>
<dbReference type="Pfam" id="PF04967">
    <property type="entry name" value="HTH_10"/>
    <property type="match status" value="1"/>
</dbReference>
<name>A0A1G7HML5_9EURY</name>
<evidence type="ECO:0000313" key="6">
    <source>
        <dbReference type="Proteomes" id="UP000199076"/>
    </source>
</evidence>
<accession>A0A1G7HML5</accession>
<gene>
    <name evidence="5" type="ORF">SAMN05216218_10388</name>
</gene>
<dbReference type="Pfam" id="PF24278">
    <property type="entry name" value="HVO_0513_N"/>
    <property type="match status" value="1"/>
</dbReference>
<proteinExistence type="predicted"/>
<keyword evidence="1" id="KW-0805">Transcription regulation</keyword>
<dbReference type="InterPro" id="IPR056493">
    <property type="entry name" value="HVO_0513_N"/>
</dbReference>
<organism evidence="5 6">
    <name type="scientific">Halorientalis regularis</name>
    <dbReference type="NCBI Taxonomy" id="660518"/>
    <lineage>
        <taxon>Archaea</taxon>
        <taxon>Methanobacteriati</taxon>
        <taxon>Methanobacteriota</taxon>
        <taxon>Stenosarchaea group</taxon>
        <taxon>Halobacteria</taxon>
        <taxon>Halobacteriales</taxon>
        <taxon>Haloarculaceae</taxon>
        <taxon>Halorientalis</taxon>
    </lineage>
</organism>
<dbReference type="InterPro" id="IPR036388">
    <property type="entry name" value="WH-like_DNA-bd_sf"/>
</dbReference>
<dbReference type="AlphaFoldDB" id="A0A1G7HML5"/>
<feature type="domain" description="HTH bat-type" evidence="3">
    <location>
        <begin position="159"/>
        <end position="210"/>
    </location>
</feature>
<dbReference type="Gene3D" id="1.10.10.10">
    <property type="entry name" value="Winged helix-like DNA-binding domain superfamily/Winged helix DNA-binding domain"/>
    <property type="match status" value="1"/>
</dbReference>
<reference evidence="6" key="1">
    <citation type="submission" date="2016-10" db="EMBL/GenBank/DDBJ databases">
        <authorList>
            <person name="Varghese N."/>
            <person name="Submissions S."/>
        </authorList>
    </citation>
    <scope>NUCLEOTIDE SEQUENCE [LARGE SCALE GENOMIC DNA]</scope>
    <source>
        <strain evidence="6">IBRC-M 10760</strain>
    </source>
</reference>
<evidence type="ECO:0000313" key="5">
    <source>
        <dbReference type="EMBL" id="SDF01695.1"/>
    </source>
</evidence>
<dbReference type="RefSeq" id="WP_092688643.1">
    <property type="nucleotide sequence ID" value="NZ_FNBK01000003.1"/>
</dbReference>
<feature type="domain" description="HVO-0513-like N-terminal" evidence="4">
    <location>
        <begin position="16"/>
        <end position="147"/>
    </location>
</feature>
<sequence length="234" mass="26213">MRHVTVRLSLEAPQFHPFVGELLADPVVSVQRVHRADLLDDGTLVVLAEGHGDRERFESIVGAADPVRECSLSGERTWYAYLSIDPTEFARTLMQTRRSSDVFVKWPISIVDQKTVEVTYVGHDSGFREKLAELPEAIDVEIVRTGTSYPDAAQLLEKLTERQREIFTVAVEQGYYADPRRATHQELADELYCSAANVGEHLRKIEATVFRELRALDGTPDLDGNDAASSVSDR</sequence>
<keyword evidence="6" id="KW-1185">Reference proteome</keyword>
<dbReference type="EMBL" id="FNBK01000003">
    <property type="protein sequence ID" value="SDF01695.1"/>
    <property type="molecule type" value="Genomic_DNA"/>
</dbReference>
<protein>
    <submittedName>
        <fullName evidence="5">HTH DNA binding domain-containing protein</fullName>
    </submittedName>
</protein>
<dbReference type="InterPro" id="IPR007050">
    <property type="entry name" value="HTH_bacterioopsin"/>
</dbReference>
<dbReference type="PANTHER" id="PTHR34236:SF1">
    <property type="entry name" value="DIMETHYL SULFOXIDE REDUCTASE TRANSCRIPTIONAL ACTIVATOR"/>
    <property type="match status" value="1"/>
</dbReference>
<evidence type="ECO:0000259" key="3">
    <source>
        <dbReference type="Pfam" id="PF04967"/>
    </source>
</evidence>
<dbReference type="OrthoDB" id="194393at2157"/>
<dbReference type="PANTHER" id="PTHR34236">
    <property type="entry name" value="DIMETHYL SULFOXIDE REDUCTASE TRANSCRIPTIONAL ACTIVATOR"/>
    <property type="match status" value="1"/>
</dbReference>
<dbReference type="Proteomes" id="UP000199076">
    <property type="component" value="Unassembled WGS sequence"/>
</dbReference>
<keyword evidence="2" id="KW-0804">Transcription</keyword>